<dbReference type="Proteomes" id="UP000288351">
    <property type="component" value="Unassembled WGS sequence"/>
</dbReference>
<evidence type="ECO:0000313" key="3">
    <source>
        <dbReference type="Proteomes" id="UP000288351"/>
    </source>
</evidence>
<organism evidence="2 3">
    <name type="scientific">Streptomyces noursei</name>
    <name type="common">Streptomyces albulus</name>
    <dbReference type="NCBI Taxonomy" id="1971"/>
    <lineage>
        <taxon>Bacteria</taxon>
        <taxon>Bacillati</taxon>
        <taxon>Actinomycetota</taxon>
        <taxon>Actinomycetes</taxon>
        <taxon>Kitasatosporales</taxon>
        <taxon>Streptomycetaceae</taxon>
        <taxon>Streptomyces</taxon>
    </lineage>
</organism>
<accession>A0A401QSF3</accession>
<dbReference type="Gene3D" id="3.30.420.10">
    <property type="entry name" value="Ribonuclease H-like superfamily/Ribonuclease H"/>
    <property type="match status" value="1"/>
</dbReference>
<dbReference type="GO" id="GO:0003676">
    <property type="term" value="F:nucleic acid binding"/>
    <property type="evidence" value="ECO:0007669"/>
    <property type="project" value="InterPro"/>
</dbReference>
<sequence length="183" mass="20652">MIVFSDESGLSLLPPVRRTWAPAGQTPTLQMRMGQRPKVSVVGWCCYSLGQPARYFYRVVPGSVTDRILIRQLHQVHRSLGRPIVLIWDNLSSHRSRRMRAFAARSHWLTLTYLPPYAPDLNPVEGGWAHLKNGPLANLGARTLDELLTTARRGLRHIQRHPALVTGFLAATHLDWNPQPSTP</sequence>
<comment type="caution">
    <text evidence="2">The sequence shown here is derived from an EMBL/GenBank/DDBJ whole genome shotgun (WGS) entry which is preliminary data.</text>
</comment>
<dbReference type="InterPro" id="IPR036397">
    <property type="entry name" value="RNaseH_sf"/>
</dbReference>
<gene>
    <name evidence="2" type="ORF">SALB_01009</name>
</gene>
<feature type="domain" description="Tc1-like transposase DDE" evidence="1">
    <location>
        <begin position="2"/>
        <end position="146"/>
    </location>
</feature>
<name>A0A401QSF3_STRNR</name>
<dbReference type="EMBL" id="BHXC01000006">
    <property type="protein sequence ID" value="GCB88339.1"/>
    <property type="molecule type" value="Genomic_DNA"/>
</dbReference>
<evidence type="ECO:0000259" key="1">
    <source>
        <dbReference type="Pfam" id="PF13358"/>
    </source>
</evidence>
<reference evidence="2 3" key="1">
    <citation type="journal article" date="2019" name="Microbiol. Resour. Announc.">
        <title>Draft Genome Sequence of the Most Traditional epsilon-Poly-l-Lysine Producer, Streptomyces albulus NBRC14147.</title>
        <authorList>
            <person name="Yamanaka K."/>
            <person name="Hamano Y."/>
        </authorList>
    </citation>
    <scope>NUCLEOTIDE SEQUENCE [LARGE SCALE GENOMIC DNA]</scope>
    <source>
        <strain evidence="2 3">NBRC 14147</strain>
    </source>
</reference>
<protein>
    <recommendedName>
        <fullName evidence="1">Tc1-like transposase DDE domain-containing protein</fullName>
    </recommendedName>
</protein>
<dbReference type="InterPro" id="IPR012337">
    <property type="entry name" value="RNaseH-like_sf"/>
</dbReference>
<dbReference type="AlphaFoldDB" id="A0A401QSF3"/>
<dbReference type="RefSeq" id="WP_052731379.1">
    <property type="nucleotide sequence ID" value="NZ_BHXC01000006.1"/>
</dbReference>
<proteinExistence type="predicted"/>
<dbReference type="SUPFAM" id="SSF53098">
    <property type="entry name" value="Ribonuclease H-like"/>
    <property type="match status" value="1"/>
</dbReference>
<dbReference type="Pfam" id="PF13358">
    <property type="entry name" value="DDE_3"/>
    <property type="match status" value="1"/>
</dbReference>
<evidence type="ECO:0000313" key="2">
    <source>
        <dbReference type="EMBL" id="GCB88339.1"/>
    </source>
</evidence>
<dbReference type="InterPro" id="IPR038717">
    <property type="entry name" value="Tc1-like_DDE_dom"/>
</dbReference>